<dbReference type="Proteomes" id="UP000324897">
    <property type="component" value="Chromosome 4"/>
</dbReference>
<keyword evidence="4" id="KW-1185">Reference proteome</keyword>
<protein>
    <submittedName>
        <fullName evidence="3">Uncharacterized protein</fullName>
    </submittedName>
</protein>
<feature type="region of interest" description="Disordered" evidence="1">
    <location>
        <begin position="1"/>
        <end position="34"/>
    </location>
</feature>
<feature type="transmembrane region" description="Helical" evidence="2">
    <location>
        <begin position="44"/>
        <end position="64"/>
    </location>
</feature>
<evidence type="ECO:0000313" key="4">
    <source>
        <dbReference type="Proteomes" id="UP000324897"/>
    </source>
</evidence>
<accession>A0A5J9VV92</accession>
<proteinExistence type="predicted"/>
<keyword evidence="2" id="KW-0812">Transmembrane</keyword>
<gene>
    <name evidence="3" type="ORF">EJB05_12961</name>
</gene>
<keyword evidence="2" id="KW-0472">Membrane</keyword>
<dbReference type="Gramene" id="TVU39537">
    <property type="protein sequence ID" value="TVU39537"/>
    <property type="gene ID" value="EJB05_12961"/>
</dbReference>
<evidence type="ECO:0000256" key="1">
    <source>
        <dbReference type="SAM" id="MobiDB-lite"/>
    </source>
</evidence>
<keyword evidence="2" id="KW-1133">Transmembrane helix</keyword>
<dbReference type="EMBL" id="RWGY01000007">
    <property type="protein sequence ID" value="TVU39537.1"/>
    <property type="molecule type" value="Genomic_DNA"/>
</dbReference>
<comment type="caution">
    <text evidence="3">The sequence shown here is derived from an EMBL/GenBank/DDBJ whole genome shotgun (WGS) entry which is preliminary data.</text>
</comment>
<organism evidence="3 4">
    <name type="scientific">Eragrostis curvula</name>
    <name type="common">weeping love grass</name>
    <dbReference type="NCBI Taxonomy" id="38414"/>
    <lineage>
        <taxon>Eukaryota</taxon>
        <taxon>Viridiplantae</taxon>
        <taxon>Streptophyta</taxon>
        <taxon>Embryophyta</taxon>
        <taxon>Tracheophyta</taxon>
        <taxon>Spermatophyta</taxon>
        <taxon>Magnoliopsida</taxon>
        <taxon>Liliopsida</taxon>
        <taxon>Poales</taxon>
        <taxon>Poaceae</taxon>
        <taxon>PACMAD clade</taxon>
        <taxon>Chloridoideae</taxon>
        <taxon>Eragrostideae</taxon>
        <taxon>Eragrostidinae</taxon>
        <taxon>Eragrostis</taxon>
    </lineage>
</organism>
<reference evidence="3 4" key="1">
    <citation type="journal article" date="2019" name="Sci. Rep.">
        <title>A high-quality genome of Eragrostis curvula grass provides insights into Poaceae evolution and supports new strategies to enhance forage quality.</title>
        <authorList>
            <person name="Carballo J."/>
            <person name="Santos B.A.C.M."/>
            <person name="Zappacosta D."/>
            <person name="Garbus I."/>
            <person name="Selva J.P."/>
            <person name="Gallo C.A."/>
            <person name="Diaz A."/>
            <person name="Albertini E."/>
            <person name="Caccamo M."/>
            <person name="Echenique V."/>
        </authorList>
    </citation>
    <scope>NUCLEOTIDE SEQUENCE [LARGE SCALE GENOMIC DNA]</scope>
    <source>
        <strain evidence="4">cv. Victoria</strain>
        <tissue evidence="3">Leaf</tissue>
    </source>
</reference>
<sequence>LDAMEEQASGAGDGAMEEQTCGAGDGSSSAKKRRRPLTLKSPWMVMWATTLLSFLPSISLMKVFKGCSKMVNYGTFFFF</sequence>
<evidence type="ECO:0000313" key="3">
    <source>
        <dbReference type="EMBL" id="TVU39537.1"/>
    </source>
</evidence>
<dbReference type="AlphaFoldDB" id="A0A5J9VV92"/>
<feature type="non-terminal residue" evidence="3">
    <location>
        <position position="1"/>
    </location>
</feature>
<evidence type="ECO:0000256" key="2">
    <source>
        <dbReference type="SAM" id="Phobius"/>
    </source>
</evidence>
<name>A0A5J9VV92_9POAL</name>